<comment type="caution">
    <text evidence="2">The sequence shown here is derived from an EMBL/GenBank/DDBJ whole genome shotgun (WGS) entry which is preliminary data.</text>
</comment>
<evidence type="ECO:0000313" key="2">
    <source>
        <dbReference type="EMBL" id="CAG8816678.1"/>
    </source>
</evidence>
<feature type="region of interest" description="Disordered" evidence="1">
    <location>
        <begin position="39"/>
        <end position="69"/>
    </location>
</feature>
<organism evidence="2 3">
    <name type="scientific">Cetraspora pellucida</name>
    <dbReference type="NCBI Taxonomy" id="1433469"/>
    <lineage>
        <taxon>Eukaryota</taxon>
        <taxon>Fungi</taxon>
        <taxon>Fungi incertae sedis</taxon>
        <taxon>Mucoromycota</taxon>
        <taxon>Glomeromycotina</taxon>
        <taxon>Glomeromycetes</taxon>
        <taxon>Diversisporales</taxon>
        <taxon>Gigasporaceae</taxon>
        <taxon>Cetraspora</taxon>
    </lineage>
</organism>
<feature type="compositionally biased region" description="Acidic residues" evidence="1">
    <location>
        <begin position="55"/>
        <end position="69"/>
    </location>
</feature>
<evidence type="ECO:0000256" key="1">
    <source>
        <dbReference type="SAM" id="MobiDB-lite"/>
    </source>
</evidence>
<dbReference type="AlphaFoldDB" id="A0A9N9KAR6"/>
<sequence>CKTTKPISEFIKVVANGKERQYGTCANCRSRTTECKNSKKRQLEITENENQTGDQETEDQEIESQETDDDLEIIDPINLCNYIMLHLNAHSIEIDDNLESVSPPHFQCCKYFYV</sequence>
<evidence type="ECO:0000313" key="3">
    <source>
        <dbReference type="Proteomes" id="UP000789759"/>
    </source>
</evidence>
<dbReference type="EMBL" id="CAJVQA010044567">
    <property type="protein sequence ID" value="CAG8816678.1"/>
    <property type="molecule type" value="Genomic_DNA"/>
</dbReference>
<reference evidence="2" key="1">
    <citation type="submission" date="2021-06" db="EMBL/GenBank/DDBJ databases">
        <authorList>
            <person name="Kallberg Y."/>
            <person name="Tangrot J."/>
            <person name="Rosling A."/>
        </authorList>
    </citation>
    <scope>NUCLEOTIDE SEQUENCE</scope>
    <source>
        <strain evidence="2">FL966</strain>
    </source>
</reference>
<dbReference type="OrthoDB" id="2478691at2759"/>
<accession>A0A9N9KAR6</accession>
<protein>
    <submittedName>
        <fullName evidence="2">10701_t:CDS:1</fullName>
    </submittedName>
</protein>
<name>A0A9N9KAR6_9GLOM</name>
<proteinExistence type="predicted"/>
<dbReference type="Proteomes" id="UP000789759">
    <property type="component" value="Unassembled WGS sequence"/>
</dbReference>
<feature type="non-terminal residue" evidence="2">
    <location>
        <position position="1"/>
    </location>
</feature>
<gene>
    <name evidence="2" type="ORF">CPELLU_LOCUS19266</name>
</gene>
<keyword evidence="3" id="KW-1185">Reference proteome</keyword>